<evidence type="ECO:0000256" key="4">
    <source>
        <dbReference type="ARBA" id="ARBA00022528"/>
    </source>
</evidence>
<keyword evidence="12" id="KW-1185">Reference proteome</keyword>
<comment type="similarity">
    <text evidence="3">Belongs to the RETICULATA family.</text>
</comment>
<name>A0A8S1IN77_9CHLO</name>
<dbReference type="GO" id="GO:0009706">
    <property type="term" value="C:chloroplast inner membrane"/>
    <property type="evidence" value="ECO:0007669"/>
    <property type="project" value="TreeGrafter"/>
</dbReference>
<accession>A0A8S1IN77</accession>
<evidence type="ECO:0000313" key="12">
    <source>
        <dbReference type="Proteomes" id="UP000708148"/>
    </source>
</evidence>
<dbReference type="PANTHER" id="PTHR31038:SF2">
    <property type="entry name" value="PROTEIN RETICULATA-RELATED 1, CHLOROPLASTIC"/>
    <property type="match status" value="1"/>
</dbReference>
<feature type="region of interest" description="Disordered" evidence="10">
    <location>
        <begin position="452"/>
        <end position="489"/>
    </location>
</feature>
<comment type="subcellular location">
    <subcellularLocation>
        <location evidence="1">Membrane</location>
        <topology evidence="1">Multi-pass membrane protein</topology>
    </subcellularLocation>
    <subcellularLocation>
        <location evidence="2">Plastid</location>
        <location evidence="2">Chloroplast</location>
    </subcellularLocation>
</comment>
<sequence>MASPRHGQPGRARQMRLAAMRLVGALRTPVVCEAGIALPGEVSWGWTGVDKEQARDPLQALRVPQTAMGKGLGSGGSATLQRSKLDLRKEVKTVEPKVDNAGGGGGIGKSVFNGGGGDGDDGDDDDDYFDDGEDGDDGDGDGFFRKTVPHLYDRVSISAVLEEWYRSFADLPLILRRAVEMGLFSSAQLVRFCSMDVRPNMARTMSRRLPAAMSRSFVGRLMADPAFAQKLALENFLAFGASLAYEMRARREHFRDELDFVAINTLSLMAATSAIVWFLAPSRSYGSLKRFPWQNMLDGLPNNVFDASGPLRNYTGQSRVASLFAKFAQLSGVGAITGFATSGLSRLALAFRRNKKPAFTPSVPIPGLEQNMLGMCAFVGLHAHLRYQTIGGIDRYLFDHSSFLWSYIAASLLFRVANVSIGEASRPWFQGTRLTSSSPTVSSRLNAPSLQMEEMQQPIVAEPSAASSGAKSKKRKAKGFEMSLVSTGR</sequence>
<dbReference type="AlphaFoldDB" id="A0A8S1IN77"/>
<dbReference type="GO" id="GO:0099402">
    <property type="term" value="P:plant organ development"/>
    <property type="evidence" value="ECO:0007669"/>
    <property type="project" value="TreeGrafter"/>
</dbReference>
<comment type="caution">
    <text evidence="11">The sequence shown here is derived from an EMBL/GenBank/DDBJ whole genome shotgun (WGS) entry which is preliminary data.</text>
</comment>
<keyword evidence="4" id="KW-0150">Chloroplast</keyword>
<dbReference type="EMBL" id="CAJHUC010000443">
    <property type="protein sequence ID" value="CAD7696176.1"/>
    <property type="molecule type" value="Genomic_DNA"/>
</dbReference>
<evidence type="ECO:0000256" key="3">
    <source>
        <dbReference type="ARBA" id="ARBA00010793"/>
    </source>
</evidence>
<dbReference type="Proteomes" id="UP000708148">
    <property type="component" value="Unassembled WGS sequence"/>
</dbReference>
<evidence type="ECO:0000313" key="11">
    <source>
        <dbReference type="EMBL" id="CAD7696176.1"/>
    </source>
</evidence>
<dbReference type="OrthoDB" id="513951at2759"/>
<proteinExistence type="inferred from homology"/>
<evidence type="ECO:0000256" key="5">
    <source>
        <dbReference type="ARBA" id="ARBA00022640"/>
    </source>
</evidence>
<evidence type="ECO:0000256" key="8">
    <source>
        <dbReference type="ARBA" id="ARBA00022989"/>
    </source>
</evidence>
<organism evidence="11 12">
    <name type="scientific">Ostreobium quekettii</name>
    <dbReference type="NCBI Taxonomy" id="121088"/>
    <lineage>
        <taxon>Eukaryota</taxon>
        <taxon>Viridiplantae</taxon>
        <taxon>Chlorophyta</taxon>
        <taxon>core chlorophytes</taxon>
        <taxon>Ulvophyceae</taxon>
        <taxon>TCBD clade</taxon>
        <taxon>Bryopsidales</taxon>
        <taxon>Ostreobineae</taxon>
        <taxon>Ostreobiaceae</taxon>
        <taxon>Ostreobium</taxon>
    </lineage>
</organism>
<keyword evidence="9" id="KW-0472">Membrane</keyword>
<gene>
    <name evidence="11" type="ORF">OSTQU699_LOCUS1537</name>
</gene>
<evidence type="ECO:0000256" key="7">
    <source>
        <dbReference type="ARBA" id="ARBA00022946"/>
    </source>
</evidence>
<evidence type="ECO:0000256" key="10">
    <source>
        <dbReference type="SAM" id="MobiDB-lite"/>
    </source>
</evidence>
<feature type="compositionally biased region" description="Gly residues" evidence="10">
    <location>
        <begin position="101"/>
        <end position="117"/>
    </location>
</feature>
<keyword evidence="8" id="KW-1133">Transmembrane helix</keyword>
<dbReference type="PANTHER" id="PTHR31038">
    <property type="entry name" value="EXPRESSED PROTEIN-RELATED"/>
    <property type="match status" value="1"/>
</dbReference>
<reference evidence="11" key="1">
    <citation type="submission" date="2020-12" db="EMBL/GenBank/DDBJ databases">
        <authorList>
            <person name="Iha C."/>
        </authorList>
    </citation>
    <scope>NUCLEOTIDE SEQUENCE</scope>
</reference>
<keyword evidence="5" id="KW-0934">Plastid</keyword>
<feature type="compositionally biased region" description="Acidic residues" evidence="10">
    <location>
        <begin position="118"/>
        <end position="140"/>
    </location>
</feature>
<feature type="region of interest" description="Disordered" evidence="10">
    <location>
        <begin position="96"/>
        <end position="140"/>
    </location>
</feature>
<protein>
    <submittedName>
        <fullName evidence="11">Uncharacterized protein</fullName>
    </submittedName>
</protein>
<keyword evidence="7" id="KW-0809">Transit peptide</keyword>
<dbReference type="InterPro" id="IPR021825">
    <property type="entry name" value="RETICULATA-related"/>
</dbReference>
<evidence type="ECO:0000256" key="6">
    <source>
        <dbReference type="ARBA" id="ARBA00022692"/>
    </source>
</evidence>
<evidence type="ECO:0000256" key="2">
    <source>
        <dbReference type="ARBA" id="ARBA00004229"/>
    </source>
</evidence>
<evidence type="ECO:0000256" key="1">
    <source>
        <dbReference type="ARBA" id="ARBA00004141"/>
    </source>
</evidence>
<dbReference type="Pfam" id="PF11891">
    <property type="entry name" value="RETICULATA-like"/>
    <property type="match status" value="1"/>
</dbReference>
<evidence type="ECO:0000256" key="9">
    <source>
        <dbReference type="ARBA" id="ARBA00023136"/>
    </source>
</evidence>
<keyword evidence="6" id="KW-0812">Transmembrane</keyword>